<reference evidence="2 3" key="1">
    <citation type="journal article" date="2011" name="PLoS Genet.">
        <title>Finished genome of the fungal wheat pathogen Mycosphaerella graminicola reveals dispensome structure, chromosome plasticity, and stealth pathogenesis.</title>
        <authorList>
            <person name="Goodwin S.B."/>
            <person name="Ben M'barek S."/>
            <person name="Dhillon B."/>
            <person name="Wittenberg A.H.J."/>
            <person name="Crane C.F."/>
            <person name="Hane J.K."/>
            <person name="Foster A.J."/>
            <person name="Van der Lee T.A.J."/>
            <person name="Grimwood J."/>
            <person name="Aerts A."/>
            <person name="Antoniw J."/>
            <person name="Bailey A."/>
            <person name="Bluhm B."/>
            <person name="Bowler J."/>
            <person name="Bristow J."/>
            <person name="van der Burgt A."/>
            <person name="Canto-Canche B."/>
            <person name="Churchill A.C.L."/>
            <person name="Conde-Ferraez L."/>
            <person name="Cools H.J."/>
            <person name="Coutinho P.M."/>
            <person name="Csukai M."/>
            <person name="Dehal P."/>
            <person name="De Wit P."/>
            <person name="Donzelli B."/>
            <person name="van de Geest H.C."/>
            <person name="van Ham R.C.H.J."/>
            <person name="Hammond-Kosack K.E."/>
            <person name="Henrissat B."/>
            <person name="Kilian A."/>
            <person name="Kobayashi A.K."/>
            <person name="Koopmann E."/>
            <person name="Kourmpetis Y."/>
            <person name="Kuzniar A."/>
            <person name="Lindquist E."/>
            <person name="Lombard V."/>
            <person name="Maliepaard C."/>
            <person name="Martins N."/>
            <person name="Mehrabi R."/>
            <person name="Nap J.P.H."/>
            <person name="Ponomarenko A."/>
            <person name="Rudd J.J."/>
            <person name="Salamov A."/>
            <person name="Schmutz J."/>
            <person name="Schouten H.J."/>
            <person name="Shapiro H."/>
            <person name="Stergiopoulos I."/>
            <person name="Torriani S.F.F."/>
            <person name="Tu H."/>
            <person name="de Vries R.P."/>
            <person name="Waalwijk C."/>
            <person name="Ware S.B."/>
            <person name="Wiebenga A."/>
            <person name="Zwiers L.-H."/>
            <person name="Oliver R.P."/>
            <person name="Grigoriev I.V."/>
            <person name="Kema G.H.J."/>
        </authorList>
    </citation>
    <scope>NUCLEOTIDE SEQUENCE [LARGE SCALE GENOMIC DNA]</scope>
    <source>
        <strain evidence="3">CBS 115943 / IPO323</strain>
    </source>
</reference>
<evidence type="ECO:0000313" key="3">
    <source>
        <dbReference type="Proteomes" id="UP000008062"/>
    </source>
</evidence>
<keyword evidence="1" id="KW-0472">Membrane</keyword>
<dbReference type="AlphaFoldDB" id="F9X9P7"/>
<dbReference type="HOGENOM" id="CLU_994678_0_0_1"/>
<gene>
    <name evidence="2" type="ORF">MYCGRDRAFT_92696</name>
</gene>
<dbReference type="EMBL" id="CM001199">
    <property type="protein sequence ID" value="EGP88044.1"/>
    <property type="molecule type" value="Genomic_DNA"/>
</dbReference>
<accession>F9X9P7</accession>
<keyword evidence="1" id="KW-0812">Transmembrane</keyword>
<dbReference type="GeneID" id="13400004"/>
<evidence type="ECO:0000256" key="1">
    <source>
        <dbReference type="SAM" id="Phobius"/>
    </source>
</evidence>
<sequence>MLSRPTMRSYILKGQATKDLSTAKPRNDTHSKQSSCIPLGHMHGEPSLCRASACTLVGGKNEWPGAYMLGLEPRETNIFGLRAHCQAKHSCSHTAITAMKLMIQTLLGASWFVRALAAPQVTFLTFLVLGFAFVDPDGIYRAYLADGSVVDAARLTPEQLQHWLDVRAPLLSASDAENERTTYATANPQDVPEEQLLHPPDEIKPHAQIESMAEFVISPNPNPLQVTKRQVACPPMYCVYRDLACFQPRTVRECLVVGFVGWALARVSHRVTCWNTVEGH</sequence>
<dbReference type="KEGG" id="ztr:MYCGRDRAFT_92696"/>
<dbReference type="eggNOG" id="ENOG502T2CD">
    <property type="taxonomic scope" value="Eukaryota"/>
</dbReference>
<dbReference type="InParanoid" id="F9X9P7"/>
<evidence type="ECO:0000313" key="2">
    <source>
        <dbReference type="EMBL" id="EGP88044.1"/>
    </source>
</evidence>
<organism evidence="2 3">
    <name type="scientific">Zymoseptoria tritici (strain CBS 115943 / IPO323)</name>
    <name type="common">Speckled leaf blotch fungus</name>
    <name type="synonym">Septoria tritici</name>
    <dbReference type="NCBI Taxonomy" id="336722"/>
    <lineage>
        <taxon>Eukaryota</taxon>
        <taxon>Fungi</taxon>
        <taxon>Dikarya</taxon>
        <taxon>Ascomycota</taxon>
        <taxon>Pezizomycotina</taxon>
        <taxon>Dothideomycetes</taxon>
        <taxon>Dothideomycetidae</taxon>
        <taxon>Mycosphaerellales</taxon>
        <taxon>Mycosphaerellaceae</taxon>
        <taxon>Zymoseptoria</taxon>
    </lineage>
</organism>
<name>F9X9P7_ZYMTI</name>
<protein>
    <submittedName>
        <fullName evidence="2">Uncharacterized protein</fullName>
    </submittedName>
</protein>
<dbReference type="RefSeq" id="XP_003853068.1">
    <property type="nucleotide sequence ID" value="XM_003853020.1"/>
</dbReference>
<dbReference type="Proteomes" id="UP000008062">
    <property type="component" value="Chromosome 4"/>
</dbReference>
<keyword evidence="3" id="KW-1185">Reference proteome</keyword>
<feature type="transmembrane region" description="Helical" evidence="1">
    <location>
        <begin position="111"/>
        <end position="134"/>
    </location>
</feature>
<proteinExistence type="predicted"/>
<dbReference type="OrthoDB" id="3660917at2759"/>
<keyword evidence="1" id="KW-1133">Transmembrane helix</keyword>